<comment type="caution">
    <text evidence="3">The sequence shown here is derived from an EMBL/GenBank/DDBJ whole genome shotgun (WGS) entry which is preliminary data.</text>
</comment>
<reference evidence="3" key="1">
    <citation type="submission" date="2022-08" db="EMBL/GenBank/DDBJ databases">
        <authorList>
            <person name="Gutierrez-Valencia J."/>
        </authorList>
    </citation>
    <scope>NUCLEOTIDE SEQUENCE</scope>
</reference>
<keyword evidence="2" id="KW-1133">Transmembrane helix</keyword>
<feature type="compositionally biased region" description="Basic and acidic residues" evidence="1">
    <location>
        <begin position="603"/>
        <end position="619"/>
    </location>
</feature>
<feature type="transmembrane region" description="Helical" evidence="2">
    <location>
        <begin position="218"/>
        <end position="236"/>
    </location>
</feature>
<feature type="compositionally biased region" description="Basic and acidic residues" evidence="1">
    <location>
        <begin position="1"/>
        <end position="11"/>
    </location>
</feature>
<dbReference type="AlphaFoldDB" id="A0AAV0PQN7"/>
<sequence>MAEGSSRRVPPEIENNNNTTRSISFTSDDDDGAIHSTNKDHRHHGGGSIESFPTPDLHDTGMKLERAREAYAGYSDVVDRPPKMEVWMWYLYELCSYFIHSCLLPIVFPLMISQIHRLPAEPDRGWLTSPLGLSCRPEESQLYEALVNKNVEFGTSKISALEWTSFSWGMGLGLAGPILWTISTSLDYGNFQPIIAGTAIATGFFFCLPTGFFNVTWIFPPFIIAIVAASTIAAATHTRHHAMMVRGFTGPNLHRSRFTLRRWVSSWLSLYAAAAGALGSAVMTAFTYYMLRKDEKELSLWVVTIFSGLKWAAGISHVFFIKPGSGDAVARPSPATHSLSIFNYPHASGTLILAFLSSFTTMCIFASGYLYFAGFLCIRPPLILCSWLIYFIFPLISLPAIQLVQYLIRADAVKMHMLGFIMALITSGFGFYFRARIWGTGVVLAFAAVQGTSAGLMHAFQRVLLSDCSPPGKEGVFAAWFEWWRAAGAFAGFTVAAALPGEISTSLAVTFLTSVAGIVVLVYGHISDTGGAAAAGHVAGEGGSGRVRGDVEEQNDPDGGISSPPRPPRLALENNGNGNGNNNNHHNSGRSLALMKEDEDQDHELSFQHDHHDDDISLA</sequence>
<evidence type="ECO:0000256" key="1">
    <source>
        <dbReference type="SAM" id="MobiDB-lite"/>
    </source>
</evidence>
<keyword evidence="4" id="KW-1185">Reference proteome</keyword>
<protein>
    <submittedName>
        <fullName evidence="3">Uncharacterized protein</fullName>
    </submittedName>
</protein>
<feature type="transmembrane region" description="Helical" evidence="2">
    <location>
        <begin position="267"/>
        <end position="291"/>
    </location>
</feature>
<dbReference type="PANTHER" id="PTHR37891:SF1">
    <property type="entry name" value="OS06G0113900 PROTEIN"/>
    <property type="match status" value="1"/>
</dbReference>
<feature type="region of interest" description="Disordered" evidence="1">
    <location>
        <begin position="1"/>
        <end position="59"/>
    </location>
</feature>
<evidence type="ECO:0000313" key="4">
    <source>
        <dbReference type="Proteomes" id="UP001154282"/>
    </source>
</evidence>
<feature type="compositionally biased region" description="Polar residues" evidence="1">
    <location>
        <begin position="14"/>
        <end position="26"/>
    </location>
</feature>
<dbReference type="EMBL" id="CAMGYJ010000009">
    <property type="protein sequence ID" value="CAI0473029.1"/>
    <property type="molecule type" value="Genomic_DNA"/>
</dbReference>
<accession>A0AAV0PQN7</accession>
<feature type="transmembrane region" description="Helical" evidence="2">
    <location>
        <begin position="440"/>
        <end position="460"/>
    </location>
</feature>
<feature type="transmembrane region" description="Helical" evidence="2">
    <location>
        <begin position="414"/>
        <end position="433"/>
    </location>
</feature>
<feature type="transmembrane region" description="Helical" evidence="2">
    <location>
        <begin position="194"/>
        <end position="212"/>
    </location>
</feature>
<feature type="transmembrane region" description="Helical" evidence="2">
    <location>
        <begin position="384"/>
        <end position="408"/>
    </location>
</feature>
<keyword evidence="2" id="KW-0812">Transmembrane</keyword>
<feature type="transmembrane region" description="Helical" evidence="2">
    <location>
        <begin position="163"/>
        <end position="182"/>
    </location>
</feature>
<feature type="transmembrane region" description="Helical" evidence="2">
    <location>
        <begin position="351"/>
        <end position="372"/>
    </location>
</feature>
<dbReference type="Proteomes" id="UP001154282">
    <property type="component" value="Unassembled WGS sequence"/>
</dbReference>
<proteinExistence type="predicted"/>
<evidence type="ECO:0000313" key="3">
    <source>
        <dbReference type="EMBL" id="CAI0473029.1"/>
    </source>
</evidence>
<feature type="region of interest" description="Disordered" evidence="1">
    <location>
        <begin position="536"/>
        <end position="619"/>
    </location>
</feature>
<keyword evidence="2" id="KW-0472">Membrane</keyword>
<feature type="compositionally biased region" description="Low complexity" evidence="1">
    <location>
        <begin position="574"/>
        <end position="586"/>
    </location>
</feature>
<feature type="transmembrane region" description="Helical" evidence="2">
    <location>
        <begin position="506"/>
        <end position="526"/>
    </location>
</feature>
<feature type="transmembrane region" description="Helical" evidence="2">
    <location>
        <begin position="90"/>
        <end position="112"/>
    </location>
</feature>
<name>A0AAV0PQN7_9ROSI</name>
<gene>
    <name evidence="3" type="ORF">LITE_LOCUS39489</name>
</gene>
<dbReference type="PANTHER" id="PTHR37891">
    <property type="entry name" value="OS06G0113900 PROTEIN"/>
    <property type="match status" value="1"/>
</dbReference>
<evidence type="ECO:0000256" key="2">
    <source>
        <dbReference type="SAM" id="Phobius"/>
    </source>
</evidence>
<organism evidence="3 4">
    <name type="scientific">Linum tenue</name>
    <dbReference type="NCBI Taxonomy" id="586396"/>
    <lineage>
        <taxon>Eukaryota</taxon>
        <taxon>Viridiplantae</taxon>
        <taxon>Streptophyta</taxon>
        <taxon>Embryophyta</taxon>
        <taxon>Tracheophyta</taxon>
        <taxon>Spermatophyta</taxon>
        <taxon>Magnoliopsida</taxon>
        <taxon>eudicotyledons</taxon>
        <taxon>Gunneridae</taxon>
        <taxon>Pentapetalae</taxon>
        <taxon>rosids</taxon>
        <taxon>fabids</taxon>
        <taxon>Malpighiales</taxon>
        <taxon>Linaceae</taxon>
        <taxon>Linum</taxon>
    </lineage>
</organism>